<evidence type="ECO:0000313" key="2">
    <source>
        <dbReference type="EMBL" id="OCL11574.1"/>
    </source>
</evidence>
<dbReference type="Proteomes" id="UP000250140">
    <property type="component" value="Unassembled WGS sequence"/>
</dbReference>
<dbReference type="AlphaFoldDB" id="A0A8E2F6Y6"/>
<sequence>MPPRGRPPGGSQGRRRREWEAPVEDVYRFQELDSEDEEQQGVDMDPFMQKNRQFNPDELFFNGMDPRAWEQRTAEQDGLAYGDDYGYSEEEDDYYGEGGAAVLRLPPPDEEEAVVQRVLERIRRARETGKQNVSLSHEELEAYEARIVRQQAAPAARTPVKGKTSSPSVSANNSTQRSKRVQQTRPSLFGTPKSSKNQKVNGWKRPSSNNRSPAPAPAPAPGFMIPGSNGQSTYAPITYGTRTPRPQSGLSASSPSRPMSRSASSSSHHDRAPSTPPNQSYEPPGAFPSGSPARGYRDITPPNASSASRHSSIPDDADWALRSSRSRSSSSSTHQLSLQPIIPYQHHAPEPYQYHVPPQSAPSLLQPQSQQSAGQPPFRRISSNPGDGAYVPMARRVPVGGSSPARASVQSSYSDPALGYRNSGLRGELGEDSADEDERQQGVLVDVVPDAASGYNLRVRSGGGTATGSSGGGGGGGAEKRRRRGRR</sequence>
<reference evidence="2 3" key="1">
    <citation type="journal article" date="2016" name="Nat. Commun.">
        <title>Ectomycorrhizal ecology is imprinted in the genome of the dominant symbiotic fungus Cenococcum geophilum.</title>
        <authorList>
            <consortium name="DOE Joint Genome Institute"/>
            <person name="Peter M."/>
            <person name="Kohler A."/>
            <person name="Ohm R.A."/>
            <person name="Kuo A."/>
            <person name="Krutzmann J."/>
            <person name="Morin E."/>
            <person name="Arend M."/>
            <person name="Barry K.W."/>
            <person name="Binder M."/>
            <person name="Choi C."/>
            <person name="Clum A."/>
            <person name="Copeland A."/>
            <person name="Grisel N."/>
            <person name="Haridas S."/>
            <person name="Kipfer T."/>
            <person name="LaButti K."/>
            <person name="Lindquist E."/>
            <person name="Lipzen A."/>
            <person name="Maire R."/>
            <person name="Meier B."/>
            <person name="Mihaltcheva S."/>
            <person name="Molinier V."/>
            <person name="Murat C."/>
            <person name="Poggeler S."/>
            <person name="Quandt C.A."/>
            <person name="Sperisen C."/>
            <person name="Tritt A."/>
            <person name="Tisserant E."/>
            <person name="Crous P.W."/>
            <person name="Henrissat B."/>
            <person name="Nehls U."/>
            <person name="Egli S."/>
            <person name="Spatafora J.W."/>
            <person name="Grigoriev I.V."/>
            <person name="Martin F.M."/>
        </authorList>
    </citation>
    <scope>NUCLEOTIDE SEQUENCE [LARGE SCALE GENOMIC DNA]</scope>
    <source>
        <strain evidence="2 3">CBS 207.34</strain>
    </source>
</reference>
<feature type="compositionally biased region" description="Polar residues" evidence="1">
    <location>
        <begin position="228"/>
        <end position="250"/>
    </location>
</feature>
<proteinExistence type="predicted"/>
<dbReference type="OrthoDB" id="3932653at2759"/>
<evidence type="ECO:0000313" key="3">
    <source>
        <dbReference type="Proteomes" id="UP000250140"/>
    </source>
</evidence>
<dbReference type="EMBL" id="KV749028">
    <property type="protein sequence ID" value="OCL11574.1"/>
    <property type="molecule type" value="Genomic_DNA"/>
</dbReference>
<feature type="region of interest" description="Disordered" evidence="1">
    <location>
        <begin position="1"/>
        <end position="22"/>
    </location>
</feature>
<organism evidence="2 3">
    <name type="scientific">Glonium stellatum</name>
    <dbReference type="NCBI Taxonomy" id="574774"/>
    <lineage>
        <taxon>Eukaryota</taxon>
        <taxon>Fungi</taxon>
        <taxon>Dikarya</taxon>
        <taxon>Ascomycota</taxon>
        <taxon>Pezizomycotina</taxon>
        <taxon>Dothideomycetes</taxon>
        <taxon>Pleosporomycetidae</taxon>
        <taxon>Gloniales</taxon>
        <taxon>Gloniaceae</taxon>
        <taxon>Glonium</taxon>
    </lineage>
</organism>
<feature type="compositionally biased region" description="Low complexity" evidence="1">
    <location>
        <begin position="322"/>
        <end position="332"/>
    </location>
</feature>
<feature type="compositionally biased region" description="Low complexity" evidence="1">
    <location>
        <begin position="357"/>
        <end position="377"/>
    </location>
</feature>
<gene>
    <name evidence="2" type="ORF">AOQ84DRAFT_373864</name>
</gene>
<feature type="compositionally biased region" description="Polar residues" evidence="1">
    <location>
        <begin position="302"/>
        <end position="311"/>
    </location>
</feature>
<keyword evidence="3" id="KW-1185">Reference proteome</keyword>
<feature type="compositionally biased region" description="Low complexity" evidence="1">
    <location>
        <begin position="251"/>
        <end position="266"/>
    </location>
</feature>
<feature type="region of interest" description="Disordered" evidence="1">
    <location>
        <begin position="150"/>
        <end position="487"/>
    </location>
</feature>
<evidence type="ECO:0000256" key="1">
    <source>
        <dbReference type="SAM" id="MobiDB-lite"/>
    </source>
</evidence>
<protein>
    <submittedName>
        <fullName evidence="2">Uncharacterized protein</fullName>
    </submittedName>
</protein>
<accession>A0A8E2F6Y6</accession>
<name>A0A8E2F6Y6_9PEZI</name>
<feature type="compositionally biased region" description="Gly residues" evidence="1">
    <location>
        <begin position="461"/>
        <end position="477"/>
    </location>
</feature>
<feature type="compositionally biased region" description="Polar residues" evidence="1">
    <location>
        <begin position="163"/>
        <end position="176"/>
    </location>
</feature>
<feature type="compositionally biased region" description="Polar residues" evidence="1">
    <location>
        <begin position="183"/>
        <end position="200"/>
    </location>
</feature>